<comment type="cofactor">
    <cofactor evidence="3">
        <name>Co(2+)</name>
        <dbReference type="ChEBI" id="CHEBI:48828"/>
    </cofactor>
</comment>
<feature type="binding site" evidence="16">
    <location>
        <position position="28"/>
    </location>
    <ligand>
        <name>substrate</name>
    </ligand>
</feature>
<comment type="cofactor">
    <cofactor evidence="2">
        <name>Mn(2+)</name>
        <dbReference type="ChEBI" id="CHEBI:29035"/>
    </cofactor>
</comment>
<dbReference type="InterPro" id="IPR020826">
    <property type="entry name" value="Transketolase_BS"/>
</dbReference>
<dbReference type="GO" id="GO:0005829">
    <property type="term" value="C:cytosol"/>
    <property type="evidence" value="ECO:0007669"/>
    <property type="project" value="TreeGrafter"/>
</dbReference>
<feature type="binding site" evidence="16">
    <location>
        <position position="473"/>
    </location>
    <ligand>
        <name>substrate</name>
    </ligand>
</feature>
<feature type="binding site" evidence="17">
    <location>
        <position position="157"/>
    </location>
    <ligand>
        <name>thiamine diphosphate</name>
        <dbReference type="ChEBI" id="CHEBI:58937"/>
    </ligand>
</feature>
<sequence>MSRELDKLSINAIRVLSADAIEKSKSGHPGLPLGSATMAFTLWTKMNHNGKNPEWDNRDRFVLSAGHGSMLEYSLLHLFGYGLTVEDLKNFRQVGSLTPGHPEYGHTKGVEITTGPLGQGICNAVGMAIAEAHLAEKFNKPEYSIVDHHTYAIVGDGCLMEGISGEASSLAGTLELGKLIVLYDSNNISIEGNTDIAFREDVAKRYEAYGWQVLKVADGNDIDAIEKAIAEAKAETKKPSMIIVKNQIGFGCPAKQGKASAHGEPLGADNVKAMKENLGWKAEPAFYVPDEVYTNMNEHIAKGEKTETAWNELFKAYSAAYPELASEYTKWMSGEIDKDALLNNEELWSFDKEMATRESSGIMINRLAKLIPNFIGGSADLAPSNKTHMNDRGDFSAEDRSGSNLHFGVREHAMAAIANGMYAHGGLKVFCATFFVFSDYMKGAMRLSALMKLPVTYVLTHDSIGVGEDGPTHEPIEHLAALRSMPNMTVFRPADSKETAAAWYYAVTNGTTPTSLVLTRQKLPLYDGCPKRALKGGYILKDSKKETPDLLLMASGSEVELIFKAADELSAKGIDARVISMPSFELFDAQDEAYKESVMPKAVRARLAVEALTSFGWHKYVGLDGDVISLDTFGASGKAEVLFEQFGFTVENVVGKAIKVVEK</sequence>
<gene>
    <name evidence="22" type="primary">tkt3</name>
    <name evidence="22" type="ORF">Cspa_c46850</name>
</gene>
<dbReference type="RefSeq" id="WP_015394747.1">
    <property type="nucleotide sequence ID" value="NC_020291.1"/>
</dbReference>
<comment type="cofactor">
    <cofactor evidence="18">
        <name>Mg(2+)</name>
        <dbReference type="ChEBI" id="CHEBI:18420"/>
    </cofactor>
    <text evidence="18">Binds 1 Mg(2+) ion per subunit. Can also utilize other divalent metal cations, such as Ca(2+), Mn(2+) and Co(2+).</text>
</comment>
<evidence type="ECO:0000313" key="22">
    <source>
        <dbReference type="EMBL" id="AGF58438.1"/>
    </source>
</evidence>
<dbReference type="Proteomes" id="UP000011728">
    <property type="component" value="Chromosome"/>
</dbReference>
<evidence type="ECO:0000256" key="17">
    <source>
        <dbReference type="PIRSR" id="PIRSR605478-3"/>
    </source>
</evidence>
<evidence type="ECO:0000256" key="19">
    <source>
        <dbReference type="PIRSR" id="PIRSR605478-5"/>
    </source>
</evidence>
<feature type="binding site" evidence="16">
    <location>
        <position position="357"/>
    </location>
    <ligand>
        <name>substrate</name>
    </ligand>
</feature>
<dbReference type="CDD" id="cd02012">
    <property type="entry name" value="TPP_TK"/>
    <property type="match status" value="1"/>
</dbReference>
<name>M1MQH3_9CLOT</name>
<evidence type="ECO:0000256" key="8">
    <source>
        <dbReference type="ARBA" id="ARBA00022679"/>
    </source>
</evidence>
<evidence type="ECO:0000256" key="16">
    <source>
        <dbReference type="PIRSR" id="PIRSR605478-2"/>
    </source>
</evidence>
<dbReference type="HOGENOM" id="CLU_009227_0_0_9"/>
<comment type="subunit">
    <text evidence="6 20">Homodimer.</text>
</comment>
<evidence type="ECO:0000256" key="11">
    <source>
        <dbReference type="ARBA" id="ARBA00022842"/>
    </source>
</evidence>
<dbReference type="GO" id="GO:0006098">
    <property type="term" value="P:pentose-phosphate shunt"/>
    <property type="evidence" value="ECO:0007669"/>
    <property type="project" value="TreeGrafter"/>
</dbReference>
<evidence type="ECO:0000256" key="1">
    <source>
        <dbReference type="ARBA" id="ARBA00001913"/>
    </source>
</evidence>
<feature type="binding site" evidence="17">
    <location>
        <position position="437"/>
    </location>
    <ligand>
        <name>thiamine diphosphate</name>
        <dbReference type="ChEBI" id="CHEBI:58937"/>
    </ligand>
</feature>
<dbReference type="CDD" id="cd07033">
    <property type="entry name" value="TPP_PYR_DXS_TK_like"/>
    <property type="match status" value="1"/>
</dbReference>
<comment type="catalytic activity">
    <reaction evidence="13 20">
        <text>D-sedoheptulose 7-phosphate + D-glyceraldehyde 3-phosphate = aldehydo-D-ribose 5-phosphate + D-xylulose 5-phosphate</text>
        <dbReference type="Rhea" id="RHEA:10508"/>
        <dbReference type="ChEBI" id="CHEBI:57483"/>
        <dbReference type="ChEBI" id="CHEBI:57737"/>
        <dbReference type="ChEBI" id="CHEBI:58273"/>
        <dbReference type="ChEBI" id="CHEBI:59776"/>
        <dbReference type="EC" id="2.2.1.1"/>
    </reaction>
</comment>
<keyword evidence="10 20" id="KW-0106">Calcium</keyword>
<comment type="cofactor">
    <cofactor evidence="1">
        <name>Ca(2+)</name>
        <dbReference type="ChEBI" id="CHEBI:29108"/>
    </cofactor>
</comment>
<evidence type="ECO:0000256" key="6">
    <source>
        <dbReference type="ARBA" id="ARBA00011738"/>
    </source>
</evidence>
<keyword evidence="11 18" id="KW-0460">Magnesium</keyword>
<dbReference type="KEGG" id="csr:Cspa_c46850"/>
<feature type="domain" description="Transketolase-like pyrimidine-binding" evidence="21">
    <location>
        <begin position="354"/>
        <end position="525"/>
    </location>
</feature>
<evidence type="ECO:0000256" key="13">
    <source>
        <dbReference type="ARBA" id="ARBA00049473"/>
    </source>
</evidence>
<dbReference type="FunFam" id="3.40.50.970:FF:000004">
    <property type="entry name" value="Transketolase"/>
    <property type="match status" value="1"/>
</dbReference>
<dbReference type="SMART" id="SM00861">
    <property type="entry name" value="Transket_pyr"/>
    <property type="match status" value="1"/>
</dbReference>
<dbReference type="AlphaFoldDB" id="M1MQH3"/>
<feature type="active site" description="Proton donor" evidence="15">
    <location>
        <position position="411"/>
    </location>
</feature>
<feature type="binding site" evidence="18">
    <location>
        <position position="156"/>
    </location>
    <ligand>
        <name>Mg(2+)</name>
        <dbReference type="ChEBI" id="CHEBI:18420"/>
    </ligand>
</feature>
<evidence type="ECO:0000256" key="2">
    <source>
        <dbReference type="ARBA" id="ARBA00001936"/>
    </source>
</evidence>
<comment type="function">
    <text evidence="4 20">Catalyzes the transfer of a two-carbon ketol group from a ketose donor to an aldose acceptor, via a covalent intermediate with the cofactor thiamine pyrophosphate.</text>
</comment>
<dbReference type="PROSITE" id="PS00802">
    <property type="entry name" value="TRANSKETOLASE_2"/>
    <property type="match status" value="1"/>
</dbReference>
<evidence type="ECO:0000256" key="4">
    <source>
        <dbReference type="ARBA" id="ARBA00002931"/>
    </source>
</evidence>
<dbReference type="InterPro" id="IPR005474">
    <property type="entry name" value="Transketolase_N"/>
</dbReference>
<dbReference type="SUPFAM" id="SSF52922">
    <property type="entry name" value="TK C-terminal domain-like"/>
    <property type="match status" value="1"/>
</dbReference>
<evidence type="ECO:0000256" key="18">
    <source>
        <dbReference type="PIRSR" id="PIRSR605478-4"/>
    </source>
</evidence>
<comment type="cofactor">
    <cofactor evidence="20">
        <name>Mg(2+)</name>
        <dbReference type="ChEBI" id="CHEBI:18420"/>
    </cofactor>
    <cofactor evidence="20">
        <name>Ca(2+)</name>
        <dbReference type="ChEBI" id="CHEBI:29108"/>
    </cofactor>
    <cofactor evidence="20">
        <name>Mn(2+)</name>
        <dbReference type="ChEBI" id="CHEBI:29035"/>
    </cofactor>
    <cofactor evidence="20">
        <name>Co(2+)</name>
        <dbReference type="ChEBI" id="CHEBI:48828"/>
    </cofactor>
    <text evidence="20">Binds 1 Mg(2+) ion per subunit. Can also utilize other divalent metal cations, such as Ca(2+), Mn(2+) and Co(2+).</text>
</comment>
<dbReference type="EMBL" id="CP004121">
    <property type="protein sequence ID" value="AGF58438.1"/>
    <property type="molecule type" value="Genomic_DNA"/>
</dbReference>
<evidence type="ECO:0000259" key="21">
    <source>
        <dbReference type="SMART" id="SM00861"/>
    </source>
</evidence>
<evidence type="ECO:0000256" key="9">
    <source>
        <dbReference type="ARBA" id="ARBA00022723"/>
    </source>
</evidence>
<keyword evidence="9 18" id="KW-0479">Metal-binding</keyword>
<evidence type="ECO:0000256" key="12">
    <source>
        <dbReference type="ARBA" id="ARBA00023052"/>
    </source>
</evidence>
<evidence type="ECO:0000256" key="14">
    <source>
        <dbReference type="NCBIfam" id="TIGR00232"/>
    </source>
</evidence>
<dbReference type="PANTHER" id="PTHR43522:SF2">
    <property type="entry name" value="TRANSKETOLASE 1-RELATED"/>
    <property type="match status" value="1"/>
</dbReference>
<dbReference type="InterPro" id="IPR055152">
    <property type="entry name" value="Transketolase-like_C_2"/>
</dbReference>
<proteinExistence type="inferred from homology"/>
<dbReference type="InterPro" id="IPR009014">
    <property type="entry name" value="Transketo_C/PFOR_II"/>
</dbReference>
<dbReference type="Pfam" id="PF02779">
    <property type="entry name" value="Transket_pyr"/>
    <property type="match status" value="1"/>
</dbReference>
<evidence type="ECO:0000256" key="10">
    <source>
        <dbReference type="ARBA" id="ARBA00022837"/>
    </source>
</evidence>
<dbReference type="EC" id="2.2.1.1" evidence="7 14"/>
<feature type="binding site" evidence="17">
    <location>
        <position position="67"/>
    </location>
    <ligand>
        <name>thiamine diphosphate</name>
        <dbReference type="ChEBI" id="CHEBI:58937"/>
    </ligand>
</feature>
<accession>M1MQH3</accession>
<protein>
    <recommendedName>
        <fullName evidence="7 14">Transketolase</fullName>
        <ecNumber evidence="7 14">2.2.1.1</ecNumber>
    </recommendedName>
</protein>
<dbReference type="eggNOG" id="COG0021">
    <property type="taxonomic scope" value="Bacteria"/>
</dbReference>
<feature type="binding site" evidence="18">
    <location>
        <position position="188"/>
    </location>
    <ligand>
        <name>Mg(2+)</name>
        <dbReference type="ChEBI" id="CHEBI:18420"/>
    </ligand>
</feature>
<evidence type="ECO:0000256" key="5">
    <source>
        <dbReference type="ARBA" id="ARBA00007131"/>
    </source>
</evidence>
<dbReference type="InterPro" id="IPR033247">
    <property type="entry name" value="Transketolase_fam"/>
</dbReference>
<dbReference type="Pfam" id="PF00456">
    <property type="entry name" value="Transketolase_N"/>
    <property type="match status" value="1"/>
</dbReference>
<dbReference type="InterPro" id="IPR049557">
    <property type="entry name" value="Transketolase_CS"/>
</dbReference>
<keyword evidence="12 17" id="KW-0786">Thiamine pyrophosphate</keyword>
<dbReference type="GO" id="GO:0004802">
    <property type="term" value="F:transketolase activity"/>
    <property type="evidence" value="ECO:0007669"/>
    <property type="project" value="UniProtKB-UniRule"/>
</dbReference>
<feature type="binding site" evidence="16">
    <location>
        <position position="384"/>
    </location>
    <ligand>
        <name>substrate</name>
    </ligand>
</feature>
<comment type="similarity">
    <text evidence="5 20">Belongs to the transketolase family.</text>
</comment>
<dbReference type="OrthoDB" id="8732661at2"/>
<dbReference type="PANTHER" id="PTHR43522">
    <property type="entry name" value="TRANSKETOLASE"/>
    <property type="match status" value="1"/>
</dbReference>
<reference evidence="22 23" key="1">
    <citation type="submission" date="2013-02" db="EMBL/GenBank/DDBJ databases">
        <title>Genome sequence of Clostridium saccharoperbutylacetonicum N1-4(HMT).</title>
        <authorList>
            <person name="Poehlein A."/>
            <person name="Daniel R."/>
        </authorList>
    </citation>
    <scope>NUCLEOTIDE SEQUENCE [LARGE SCALE GENOMIC DNA]</scope>
    <source>
        <strain evidence="23">N1-4(HMT)</strain>
    </source>
</reference>
<evidence type="ECO:0000256" key="15">
    <source>
        <dbReference type="PIRSR" id="PIRSR605478-1"/>
    </source>
</evidence>
<feature type="site" description="Important for catalytic activity" evidence="19">
    <location>
        <position position="28"/>
    </location>
</feature>
<dbReference type="FunFam" id="3.40.50.970:FF:000045">
    <property type="entry name" value="Transketolase"/>
    <property type="match status" value="1"/>
</dbReference>
<dbReference type="Gene3D" id="3.40.50.970">
    <property type="match status" value="2"/>
</dbReference>
<evidence type="ECO:0000256" key="7">
    <source>
        <dbReference type="ARBA" id="ARBA00013152"/>
    </source>
</evidence>
<keyword evidence="8 20" id="KW-0808">Transferase</keyword>
<dbReference type="InterPro" id="IPR005478">
    <property type="entry name" value="Transketolase_bac-like"/>
</dbReference>
<feature type="binding site" evidence="16">
    <location>
        <position position="262"/>
    </location>
    <ligand>
        <name>substrate</name>
    </ligand>
</feature>
<dbReference type="PROSITE" id="PS00801">
    <property type="entry name" value="TRANSKETOLASE_1"/>
    <property type="match status" value="1"/>
</dbReference>
<dbReference type="FunFam" id="3.40.50.920:FF:000003">
    <property type="entry name" value="Transketolase"/>
    <property type="match status" value="1"/>
</dbReference>
<dbReference type="SUPFAM" id="SSF52518">
    <property type="entry name" value="Thiamin diphosphate-binding fold (THDP-binding)"/>
    <property type="match status" value="2"/>
</dbReference>
<dbReference type="GO" id="GO:0046872">
    <property type="term" value="F:metal ion binding"/>
    <property type="evidence" value="ECO:0007669"/>
    <property type="project" value="UniProtKB-KW"/>
</dbReference>
<feature type="binding site" evidence="17">
    <location>
        <position position="186"/>
    </location>
    <ligand>
        <name>thiamine diphosphate</name>
        <dbReference type="ChEBI" id="CHEBI:58937"/>
    </ligand>
</feature>
<dbReference type="InterPro" id="IPR029061">
    <property type="entry name" value="THDP-binding"/>
</dbReference>
<feature type="binding site" evidence="16">
    <location>
        <position position="461"/>
    </location>
    <ligand>
        <name>substrate</name>
    </ligand>
</feature>
<feature type="site" description="Important for catalytic activity" evidence="19">
    <location>
        <position position="262"/>
    </location>
</feature>
<evidence type="ECO:0000256" key="3">
    <source>
        <dbReference type="ARBA" id="ARBA00001941"/>
    </source>
</evidence>
<dbReference type="PATRIC" id="fig|931276.5.peg.4722"/>
<feature type="binding site" evidence="16">
    <location>
        <position position="520"/>
    </location>
    <ligand>
        <name>substrate</name>
    </ligand>
</feature>
<dbReference type="Gene3D" id="3.40.50.920">
    <property type="match status" value="1"/>
</dbReference>
<keyword evidence="23" id="KW-1185">Reference proteome</keyword>
<feature type="binding site" evidence="17">
    <location>
        <begin position="115"/>
        <end position="117"/>
    </location>
    <ligand>
        <name>thiamine diphosphate</name>
        <dbReference type="ChEBI" id="CHEBI:58937"/>
    </ligand>
</feature>
<dbReference type="InterPro" id="IPR005475">
    <property type="entry name" value="Transketolase-like_Pyr-bd"/>
</dbReference>
<organism evidence="22 23">
    <name type="scientific">Clostridium saccharoperbutylacetonicum N1-4(HMT)</name>
    <dbReference type="NCBI Taxonomy" id="931276"/>
    <lineage>
        <taxon>Bacteria</taxon>
        <taxon>Bacillati</taxon>
        <taxon>Bacillota</taxon>
        <taxon>Clostridia</taxon>
        <taxon>Eubacteriales</taxon>
        <taxon>Clostridiaceae</taxon>
        <taxon>Clostridium</taxon>
    </lineage>
</organism>
<feature type="binding site" evidence="16">
    <location>
        <position position="469"/>
    </location>
    <ligand>
        <name>substrate</name>
    </ligand>
</feature>
<dbReference type="STRING" id="36745.CLSAP_44550"/>
<feature type="binding site" evidence="18">
    <location>
        <position position="186"/>
    </location>
    <ligand>
        <name>Mg(2+)</name>
        <dbReference type="ChEBI" id="CHEBI:18420"/>
    </ligand>
</feature>
<evidence type="ECO:0000313" key="23">
    <source>
        <dbReference type="Proteomes" id="UP000011728"/>
    </source>
</evidence>
<feature type="binding site" evidence="17">
    <location>
        <position position="262"/>
    </location>
    <ligand>
        <name>thiamine diphosphate</name>
        <dbReference type="ChEBI" id="CHEBI:58937"/>
    </ligand>
</feature>
<dbReference type="NCBIfam" id="TIGR00232">
    <property type="entry name" value="tktlase_bact"/>
    <property type="match status" value="1"/>
</dbReference>
<comment type="cofactor">
    <cofactor evidence="17">
        <name>thiamine diphosphate</name>
        <dbReference type="ChEBI" id="CHEBI:58937"/>
    </cofactor>
    <text evidence="17">Binds 1 thiamine pyrophosphate per subunit. During the reaction, the substrate forms a covalent intermediate with the cofactor.</text>
</comment>
<dbReference type="Pfam" id="PF22613">
    <property type="entry name" value="Transketolase_C_1"/>
    <property type="match status" value="1"/>
</dbReference>
<evidence type="ECO:0000256" key="20">
    <source>
        <dbReference type="RuleBase" id="RU004996"/>
    </source>
</evidence>